<keyword evidence="2" id="KW-1185">Reference proteome</keyword>
<accession>A0A8E2J6A4</accession>
<gene>
    <name evidence="1" type="ORF">OBBRIDRAFT_539292</name>
</gene>
<protein>
    <submittedName>
        <fullName evidence="1">Uncharacterized protein</fullName>
    </submittedName>
</protein>
<dbReference type="EMBL" id="KV722335">
    <property type="protein sequence ID" value="OCH95586.1"/>
    <property type="molecule type" value="Genomic_DNA"/>
</dbReference>
<name>A0A8E2J6A4_9APHY</name>
<evidence type="ECO:0000313" key="1">
    <source>
        <dbReference type="EMBL" id="OCH95586.1"/>
    </source>
</evidence>
<reference evidence="1 2" key="1">
    <citation type="submission" date="2016-07" db="EMBL/GenBank/DDBJ databases">
        <title>Draft genome of the white-rot fungus Obba rivulosa 3A-2.</title>
        <authorList>
            <consortium name="DOE Joint Genome Institute"/>
            <person name="Miettinen O."/>
            <person name="Riley R."/>
            <person name="Acob R."/>
            <person name="Barry K."/>
            <person name="Cullen D."/>
            <person name="De Vries R."/>
            <person name="Hainaut M."/>
            <person name="Hatakka A."/>
            <person name="Henrissat B."/>
            <person name="Hilden K."/>
            <person name="Kuo R."/>
            <person name="Labutti K."/>
            <person name="Lipzen A."/>
            <person name="Makela M.R."/>
            <person name="Sandor L."/>
            <person name="Spatafora J.W."/>
            <person name="Grigoriev I.V."/>
            <person name="Hibbett D.S."/>
        </authorList>
    </citation>
    <scope>NUCLEOTIDE SEQUENCE [LARGE SCALE GENOMIC DNA]</scope>
    <source>
        <strain evidence="1 2">3A-2</strain>
    </source>
</reference>
<sequence length="98" mass="10954">MIWPSTLHDGKDRLYHTSAMDGRRKAIVDATTGSWKSDRAQETLRYADSFSLDAHEMASMQRVSAWHVPSSSGKSVYNVPVPTNSDLEMAAHSFISLR</sequence>
<organism evidence="1 2">
    <name type="scientific">Obba rivulosa</name>
    <dbReference type="NCBI Taxonomy" id="1052685"/>
    <lineage>
        <taxon>Eukaryota</taxon>
        <taxon>Fungi</taxon>
        <taxon>Dikarya</taxon>
        <taxon>Basidiomycota</taxon>
        <taxon>Agaricomycotina</taxon>
        <taxon>Agaricomycetes</taxon>
        <taxon>Polyporales</taxon>
        <taxon>Gelatoporiaceae</taxon>
        <taxon>Obba</taxon>
    </lineage>
</organism>
<proteinExistence type="predicted"/>
<evidence type="ECO:0000313" key="2">
    <source>
        <dbReference type="Proteomes" id="UP000250043"/>
    </source>
</evidence>
<dbReference type="AlphaFoldDB" id="A0A8E2J6A4"/>
<dbReference type="Proteomes" id="UP000250043">
    <property type="component" value="Unassembled WGS sequence"/>
</dbReference>